<comment type="subunit">
    <text evidence="3">Homodimer.</text>
</comment>
<sequence>MLSIQNVQNHFKIIHDHLVTSFEKLGQCVAKRDSWVRVEGGGGESCVFEKSNIFERGGVNFSSVYGESLPSSATVFREHLAGQQFFATGVSLVIHPWNPYVPTVHLNVRFFCTVSSSILLSENREFIDDNSNSVTWWIGGGMDMTPYYGFFEDAQHFHRSCRKILLPFGENLYPLFKKNCDEYFFLKHRKEARGIGGIFFDDFNSLGLKDSLRLVDDIGRGFFDAYSVIVNRRSDYAYNDRERRFQLYRRGRYVEFNLLWDRGTTFGLQSNGRTESILISMPPLASWEYDWKPLPGSPEDELYSIFLKPREWV</sequence>
<dbReference type="InterPro" id="IPR036406">
    <property type="entry name" value="Coprogen_oxidase_aer_sf"/>
</dbReference>
<evidence type="ECO:0000256" key="6">
    <source>
        <dbReference type="ARBA" id="ARBA00023133"/>
    </source>
</evidence>
<keyword evidence="5" id="KW-0560">Oxidoreductase</keyword>
<dbReference type="EMBL" id="LN906597">
    <property type="protein sequence ID" value="CUT18067.1"/>
    <property type="molecule type" value="Genomic_DNA"/>
</dbReference>
<evidence type="ECO:0000256" key="4">
    <source>
        <dbReference type="ARBA" id="ARBA00012869"/>
    </source>
</evidence>
<protein>
    <recommendedName>
        <fullName evidence="4">coproporphyrinogen oxidase</fullName>
        <ecNumber evidence="4">1.3.3.3</ecNumber>
    </recommendedName>
</protein>
<dbReference type="STRING" id="1561003.Ark11_1261"/>
<dbReference type="RefSeq" id="WP_092343209.1">
    <property type="nucleotide sequence ID" value="NZ_FLSL01000093.1"/>
</dbReference>
<dbReference type="SUPFAM" id="SSF102886">
    <property type="entry name" value="Coproporphyrinogen III oxidase"/>
    <property type="match status" value="1"/>
</dbReference>
<dbReference type="GO" id="GO:0004109">
    <property type="term" value="F:coproporphyrinogen oxidase activity"/>
    <property type="evidence" value="ECO:0007669"/>
    <property type="project" value="UniProtKB-EC"/>
</dbReference>
<dbReference type="Gene3D" id="3.40.1500.10">
    <property type="entry name" value="Coproporphyrinogen III oxidase, aerobic"/>
    <property type="match status" value="1"/>
</dbReference>
<dbReference type="EC" id="1.3.3.3" evidence="4"/>
<dbReference type="AlphaFoldDB" id="A0A0S4M2R3"/>
<keyword evidence="9" id="KW-1185">Reference proteome</keyword>
<dbReference type="PANTHER" id="PTHR10755:SF0">
    <property type="entry name" value="OXYGEN-DEPENDENT COPROPORPHYRINOGEN-III OXIDASE, MITOCHONDRIAL"/>
    <property type="match status" value="1"/>
</dbReference>
<proteinExistence type="inferred from homology"/>
<evidence type="ECO:0000313" key="9">
    <source>
        <dbReference type="Proteomes" id="UP000198651"/>
    </source>
</evidence>
<evidence type="ECO:0000256" key="3">
    <source>
        <dbReference type="ARBA" id="ARBA00011738"/>
    </source>
</evidence>
<dbReference type="Pfam" id="PF01218">
    <property type="entry name" value="Coprogen_oxidas"/>
    <property type="match status" value="1"/>
</dbReference>
<keyword evidence="7" id="KW-0627">Porphyrin biosynthesis</keyword>
<evidence type="ECO:0000256" key="5">
    <source>
        <dbReference type="ARBA" id="ARBA00023002"/>
    </source>
</evidence>
<evidence type="ECO:0000256" key="2">
    <source>
        <dbReference type="ARBA" id="ARBA00010644"/>
    </source>
</evidence>
<name>A0A0S4M2R3_9BURK</name>
<dbReference type="PANTHER" id="PTHR10755">
    <property type="entry name" value="COPROPORPHYRINOGEN III OXIDASE, MITOCHONDRIAL"/>
    <property type="match status" value="1"/>
</dbReference>
<evidence type="ECO:0000256" key="1">
    <source>
        <dbReference type="ARBA" id="ARBA00005168"/>
    </source>
</evidence>
<reference evidence="9" key="1">
    <citation type="submission" date="2015-11" db="EMBL/GenBank/DDBJ databases">
        <authorList>
            <person name="Seth-Smith H.M.B."/>
        </authorList>
    </citation>
    <scope>NUCLEOTIDE SEQUENCE [LARGE SCALE GENOMIC DNA]</scope>
    <source>
        <strain evidence="9">2013Ark11</strain>
    </source>
</reference>
<dbReference type="PIRSF" id="PIRSF000166">
    <property type="entry name" value="Coproporphyri_ox"/>
    <property type="match status" value="1"/>
</dbReference>
<dbReference type="InterPro" id="IPR001260">
    <property type="entry name" value="Coprogen_oxidase_aer"/>
</dbReference>
<dbReference type="NCBIfam" id="NF003727">
    <property type="entry name" value="PRK05330.1"/>
    <property type="match status" value="1"/>
</dbReference>
<evidence type="ECO:0000256" key="7">
    <source>
        <dbReference type="ARBA" id="ARBA00023244"/>
    </source>
</evidence>
<gene>
    <name evidence="8" type="primary">hemF</name>
    <name evidence="8" type="ORF">Ark11_1261</name>
</gene>
<dbReference type="PRINTS" id="PR00073">
    <property type="entry name" value="COPRGNOXDASE"/>
</dbReference>
<dbReference type="GO" id="GO:0005737">
    <property type="term" value="C:cytoplasm"/>
    <property type="evidence" value="ECO:0007669"/>
    <property type="project" value="TreeGrafter"/>
</dbReference>
<dbReference type="Proteomes" id="UP000198651">
    <property type="component" value="Chromosome I"/>
</dbReference>
<dbReference type="GO" id="GO:0006782">
    <property type="term" value="P:protoporphyrinogen IX biosynthetic process"/>
    <property type="evidence" value="ECO:0007669"/>
    <property type="project" value="TreeGrafter"/>
</dbReference>
<organism evidence="8 9">
    <name type="scientific">Candidatus Ichthyocystis hellenicum</name>
    <dbReference type="NCBI Taxonomy" id="1561003"/>
    <lineage>
        <taxon>Bacteria</taxon>
        <taxon>Pseudomonadati</taxon>
        <taxon>Pseudomonadota</taxon>
        <taxon>Betaproteobacteria</taxon>
        <taxon>Burkholderiales</taxon>
        <taxon>Candidatus Ichthyocystis</taxon>
    </lineage>
</organism>
<comment type="pathway">
    <text evidence="1">Porphyrin-containing compound metabolism; protoporphyrin-IX biosynthesis; protoporphyrinogen-IX from coproporphyrinogen-III (O2 route): step 1/1.</text>
</comment>
<keyword evidence="6" id="KW-0350">Heme biosynthesis</keyword>
<comment type="similarity">
    <text evidence="2">Belongs to the aerobic coproporphyrinogen-III oxidase family.</text>
</comment>
<dbReference type="PATRIC" id="fig|1561003.3.peg.1298"/>
<accession>A0A0S4M2R3</accession>
<evidence type="ECO:0000313" key="8">
    <source>
        <dbReference type="EMBL" id="CUT18067.1"/>
    </source>
</evidence>
<dbReference type="OrthoDB" id="9777553at2"/>